<gene>
    <name evidence="1" type="ordered locus">CBUD_1305</name>
</gene>
<dbReference type="Proteomes" id="UP000008555">
    <property type="component" value="Chromosome"/>
</dbReference>
<accession>A9KFR9</accession>
<dbReference type="RefSeq" id="WP_005770742.1">
    <property type="nucleotide sequence ID" value="NC_009727.1"/>
</dbReference>
<reference evidence="1 2" key="1">
    <citation type="journal article" date="2009" name="Infect. Immun.">
        <title>Comparative genomics reveal extensive transposon-mediated genomic plasticity and diversity among potential effector proteins within the genus Coxiella.</title>
        <authorList>
            <person name="Beare P.A."/>
            <person name="Unsworth N."/>
            <person name="Andoh M."/>
            <person name="Voth D.E."/>
            <person name="Omsland A."/>
            <person name="Gilk S.D."/>
            <person name="Williams K.P."/>
            <person name="Sobral B.W."/>
            <person name="Kupko J.J.III."/>
            <person name="Porcella S.F."/>
            <person name="Samuel J.E."/>
            <person name="Heinzen R.A."/>
        </authorList>
    </citation>
    <scope>NUCLEOTIDE SEQUENCE [LARGE SCALE GENOMIC DNA]</scope>
    <source>
        <strain evidence="1 2">Dugway 5J108-111</strain>
    </source>
</reference>
<sequence>MRYLTLITAIATTTLLVGCAKRPQNYLTHARTVPAIRTSADMPVKRGENYYPVPNAAPSVTQSPSLVPPGSNLQRFENQTQLQQSFSKRTMATLQQSNQGSPVMAIAEKPAVAWSKVGRALQKTPYQILDQDSTLHSYYVLDVKSTNNKITKTTPIYRVYLKAQGNQTQVILLNKDNQPAAKDVSQRILTAIQQKVA</sequence>
<dbReference type="AlphaFoldDB" id="A9KFR9"/>
<dbReference type="PROSITE" id="PS51257">
    <property type="entry name" value="PROKAR_LIPOPROTEIN"/>
    <property type="match status" value="1"/>
</dbReference>
<dbReference type="Gene3D" id="3.30.310.170">
    <property type="entry name" value="Outer membrane protein assembly factor BamC"/>
    <property type="match status" value="1"/>
</dbReference>
<evidence type="ECO:0000313" key="2">
    <source>
        <dbReference type="Proteomes" id="UP000008555"/>
    </source>
</evidence>
<dbReference type="InterPro" id="IPR042268">
    <property type="entry name" value="BamC_C"/>
</dbReference>
<proteinExistence type="predicted"/>
<dbReference type="KEGG" id="cbd:CBUD_1305"/>
<dbReference type="EMBL" id="CP000733">
    <property type="protein sequence ID" value="ABS78341.1"/>
    <property type="molecule type" value="Genomic_DNA"/>
</dbReference>
<organism evidence="1 2">
    <name type="scientific">Coxiella burnetii (strain Dugway 5J108-111)</name>
    <dbReference type="NCBI Taxonomy" id="434922"/>
    <lineage>
        <taxon>Bacteria</taxon>
        <taxon>Pseudomonadati</taxon>
        <taxon>Pseudomonadota</taxon>
        <taxon>Gammaproteobacteria</taxon>
        <taxon>Legionellales</taxon>
        <taxon>Coxiellaceae</taxon>
        <taxon>Coxiella</taxon>
    </lineage>
</organism>
<evidence type="ECO:0000313" key="1">
    <source>
        <dbReference type="EMBL" id="ABS78341.1"/>
    </source>
</evidence>
<dbReference type="Pfam" id="PF06804">
    <property type="entry name" value="Lipoprotein_18"/>
    <property type="match status" value="1"/>
</dbReference>
<dbReference type="HOGENOM" id="CLU_1382108_0_0_6"/>
<protein>
    <submittedName>
        <fullName evidence="1">Hypothetical membrane spanning protein</fullName>
    </submittedName>
</protein>
<dbReference type="InterPro" id="IPR010653">
    <property type="entry name" value="NlpB/DapX"/>
</dbReference>
<name>A9KFR9_COXBN</name>